<sequence>MKTMPHICTIEKPNSGSCLPLLQHPNWWQRTSRNLRKHILVSDRDPRIIEYYRTTTGLMNEKRRQVESSHYYMIHPFSDFTNVHEAVMTLVFLICFILIPFIDAYKREHILHLSSQNILLSLANIFCILDIILRFFTGYVEDKLKIAILDQGKVARHYILGPYFVCDVISSLPTDIVGYIYPQSKVIYTAHFLRLFKLIRFSTFLKNFEKTTFFIRWNNTILRSVQYMLVVIIVVHWITCANFFVPHIRSMLTGETHQFSWTLKLEDEHEMKQYLLTFFRTAGLLLCALSYQPDNFAEVAKMVEESTTPIPKKLPSEIEPFVEISEIYISALFSSPFEEVLMDLITIILGKILTCAFAGE</sequence>
<protein>
    <recommendedName>
        <fullName evidence="6">Ion transport domain-containing protein</fullName>
    </recommendedName>
</protein>
<evidence type="ECO:0000256" key="3">
    <source>
        <dbReference type="ARBA" id="ARBA00022989"/>
    </source>
</evidence>
<evidence type="ECO:0000313" key="8">
    <source>
        <dbReference type="Proteomes" id="UP001516400"/>
    </source>
</evidence>
<reference evidence="7 8" key="1">
    <citation type="journal article" date="2021" name="BMC Biol.">
        <title>Horizontally acquired antibacterial genes associated with adaptive radiation of ladybird beetles.</title>
        <authorList>
            <person name="Li H.S."/>
            <person name="Tang X.F."/>
            <person name="Huang Y.H."/>
            <person name="Xu Z.Y."/>
            <person name="Chen M.L."/>
            <person name="Du X.Y."/>
            <person name="Qiu B.Y."/>
            <person name="Chen P.T."/>
            <person name="Zhang W."/>
            <person name="Slipinski A."/>
            <person name="Escalona H.E."/>
            <person name="Waterhouse R.M."/>
            <person name="Zwick A."/>
            <person name="Pang H."/>
        </authorList>
    </citation>
    <scope>NUCLEOTIDE SEQUENCE [LARGE SCALE GENOMIC DNA]</scope>
    <source>
        <strain evidence="7">SYSU2018</strain>
    </source>
</reference>
<feature type="transmembrane region" description="Helical" evidence="5">
    <location>
        <begin position="86"/>
        <end position="105"/>
    </location>
</feature>
<proteinExistence type="predicted"/>
<dbReference type="GO" id="GO:0016020">
    <property type="term" value="C:membrane"/>
    <property type="evidence" value="ECO:0007669"/>
    <property type="project" value="UniProtKB-SubCell"/>
</dbReference>
<dbReference type="AlphaFoldDB" id="A0ABD2N4Z9"/>
<accession>A0ABD2N4Z9</accession>
<feature type="domain" description="Ion transport" evidence="6">
    <location>
        <begin position="86"/>
        <end position="244"/>
    </location>
</feature>
<feature type="transmembrane region" description="Helical" evidence="5">
    <location>
        <begin position="225"/>
        <end position="245"/>
    </location>
</feature>
<evidence type="ECO:0000256" key="1">
    <source>
        <dbReference type="ARBA" id="ARBA00004141"/>
    </source>
</evidence>
<evidence type="ECO:0000256" key="4">
    <source>
        <dbReference type="ARBA" id="ARBA00023136"/>
    </source>
</evidence>
<feature type="transmembrane region" description="Helical" evidence="5">
    <location>
        <begin position="117"/>
        <end position="136"/>
    </location>
</feature>
<keyword evidence="8" id="KW-1185">Reference proteome</keyword>
<dbReference type="InterPro" id="IPR051413">
    <property type="entry name" value="K/Na_HCN_channel"/>
</dbReference>
<keyword evidence="4 5" id="KW-0472">Membrane</keyword>
<keyword evidence="3 5" id="KW-1133">Transmembrane helix</keyword>
<evidence type="ECO:0000256" key="5">
    <source>
        <dbReference type="SAM" id="Phobius"/>
    </source>
</evidence>
<evidence type="ECO:0000313" key="7">
    <source>
        <dbReference type="EMBL" id="KAL3273781.1"/>
    </source>
</evidence>
<dbReference type="PANTHER" id="PTHR45689:SF14">
    <property type="entry name" value="CYCLIC NUCLEOTIDE-GATED CATION CHANNEL SUBUNIT A-LIKE PROTEIN"/>
    <property type="match status" value="1"/>
</dbReference>
<evidence type="ECO:0000259" key="6">
    <source>
        <dbReference type="Pfam" id="PF00520"/>
    </source>
</evidence>
<organism evidence="7 8">
    <name type="scientific">Cryptolaemus montrouzieri</name>
    <dbReference type="NCBI Taxonomy" id="559131"/>
    <lineage>
        <taxon>Eukaryota</taxon>
        <taxon>Metazoa</taxon>
        <taxon>Ecdysozoa</taxon>
        <taxon>Arthropoda</taxon>
        <taxon>Hexapoda</taxon>
        <taxon>Insecta</taxon>
        <taxon>Pterygota</taxon>
        <taxon>Neoptera</taxon>
        <taxon>Endopterygota</taxon>
        <taxon>Coleoptera</taxon>
        <taxon>Polyphaga</taxon>
        <taxon>Cucujiformia</taxon>
        <taxon>Coccinelloidea</taxon>
        <taxon>Coccinellidae</taxon>
        <taxon>Scymninae</taxon>
        <taxon>Scymnini</taxon>
        <taxon>Cryptolaemus</taxon>
    </lineage>
</organism>
<dbReference type="PANTHER" id="PTHR45689">
    <property type="entry name" value="I[[H]] CHANNEL, ISOFORM E"/>
    <property type="match status" value="1"/>
</dbReference>
<evidence type="ECO:0000256" key="2">
    <source>
        <dbReference type="ARBA" id="ARBA00022692"/>
    </source>
</evidence>
<gene>
    <name evidence="7" type="ORF">HHI36_015208</name>
</gene>
<keyword evidence="2 5" id="KW-0812">Transmembrane</keyword>
<dbReference type="Pfam" id="PF00520">
    <property type="entry name" value="Ion_trans"/>
    <property type="match status" value="1"/>
</dbReference>
<dbReference type="EMBL" id="JABFTP020000062">
    <property type="protein sequence ID" value="KAL3273781.1"/>
    <property type="molecule type" value="Genomic_DNA"/>
</dbReference>
<dbReference type="Gene3D" id="1.10.287.70">
    <property type="match status" value="1"/>
</dbReference>
<comment type="subcellular location">
    <subcellularLocation>
        <location evidence="1">Membrane</location>
        <topology evidence="1">Multi-pass membrane protein</topology>
    </subcellularLocation>
</comment>
<comment type="caution">
    <text evidence="7">The sequence shown here is derived from an EMBL/GenBank/DDBJ whole genome shotgun (WGS) entry which is preliminary data.</text>
</comment>
<dbReference type="InterPro" id="IPR005821">
    <property type="entry name" value="Ion_trans_dom"/>
</dbReference>
<name>A0ABD2N4Z9_9CUCU</name>
<dbReference type="SUPFAM" id="SSF81324">
    <property type="entry name" value="Voltage-gated potassium channels"/>
    <property type="match status" value="1"/>
</dbReference>
<dbReference type="Proteomes" id="UP001516400">
    <property type="component" value="Unassembled WGS sequence"/>
</dbReference>